<dbReference type="Gene3D" id="3.40.50.10810">
    <property type="entry name" value="Tandem AAA-ATPase domain"/>
    <property type="match status" value="1"/>
</dbReference>
<keyword evidence="2" id="KW-0479">Metal-binding</keyword>
<evidence type="ECO:0000256" key="8">
    <source>
        <dbReference type="SAM" id="MobiDB-lite"/>
    </source>
</evidence>
<keyword evidence="12" id="KW-1185">Reference proteome</keyword>
<keyword evidence="6" id="KW-0067">ATP-binding</keyword>
<keyword evidence="3" id="KW-0547">Nucleotide-binding</keyword>
<feature type="region of interest" description="Disordered" evidence="8">
    <location>
        <begin position="1"/>
        <end position="99"/>
    </location>
</feature>
<feature type="region of interest" description="Disordered" evidence="8">
    <location>
        <begin position="717"/>
        <end position="737"/>
    </location>
</feature>
<feature type="compositionally biased region" description="Polar residues" evidence="8">
    <location>
        <begin position="55"/>
        <end position="68"/>
    </location>
</feature>
<feature type="compositionally biased region" description="Polar residues" evidence="8">
    <location>
        <begin position="429"/>
        <end position="444"/>
    </location>
</feature>
<dbReference type="SUPFAM" id="SSF53067">
    <property type="entry name" value="Actin-like ATPase domain"/>
    <property type="match status" value="2"/>
</dbReference>
<protein>
    <submittedName>
        <fullName evidence="11">Unnamed protein product</fullName>
    </submittedName>
</protein>
<feature type="compositionally biased region" description="Low complexity" evidence="8">
    <location>
        <begin position="1287"/>
        <end position="1311"/>
    </location>
</feature>
<dbReference type="Gene3D" id="2.60.34.10">
    <property type="entry name" value="Substrate Binding Domain Of DNAk, Chain A, domain 1"/>
    <property type="match status" value="1"/>
</dbReference>
<dbReference type="InterPro" id="IPR043129">
    <property type="entry name" value="ATPase_NBD"/>
</dbReference>
<feature type="region of interest" description="Disordered" evidence="8">
    <location>
        <begin position="404"/>
        <end position="451"/>
    </location>
</feature>
<dbReference type="PRINTS" id="PR00301">
    <property type="entry name" value="HEATSHOCK70"/>
</dbReference>
<evidence type="ECO:0000256" key="4">
    <source>
        <dbReference type="ARBA" id="ARBA00022771"/>
    </source>
</evidence>
<feature type="domain" description="CXXC-type" evidence="10">
    <location>
        <begin position="347"/>
        <end position="394"/>
    </location>
</feature>
<dbReference type="InterPro" id="IPR029047">
    <property type="entry name" value="HSP70_peptide-bd_sf"/>
</dbReference>
<accession>A0A9W6XRV5</accession>
<name>A0A9W6XRV5_9STRA</name>
<comment type="similarity">
    <text evidence="1">Belongs to the heat shock protein 70 family.</text>
</comment>
<dbReference type="InterPro" id="IPR013087">
    <property type="entry name" value="Znf_C2H2_type"/>
</dbReference>
<feature type="domain" description="C2H2-type" evidence="9">
    <location>
        <begin position="615"/>
        <end position="643"/>
    </location>
</feature>
<dbReference type="CDD" id="cd24028">
    <property type="entry name" value="ASKHA_NBD_HSP70_HSPA1-like"/>
    <property type="match status" value="1"/>
</dbReference>
<dbReference type="GO" id="GO:0140662">
    <property type="term" value="F:ATP-dependent protein folding chaperone"/>
    <property type="evidence" value="ECO:0007669"/>
    <property type="project" value="InterPro"/>
</dbReference>
<evidence type="ECO:0000256" key="3">
    <source>
        <dbReference type="ARBA" id="ARBA00022741"/>
    </source>
</evidence>
<keyword evidence="4 7" id="KW-0863">Zinc-finger</keyword>
<dbReference type="PROSITE" id="PS00028">
    <property type="entry name" value="ZINC_FINGER_C2H2_1"/>
    <property type="match status" value="1"/>
</dbReference>
<feature type="compositionally biased region" description="Basic and acidic residues" evidence="8">
    <location>
        <begin position="90"/>
        <end position="99"/>
    </location>
</feature>
<gene>
    <name evidence="11" type="ORF">Pfra01_001538500</name>
</gene>
<dbReference type="InterPro" id="IPR013126">
    <property type="entry name" value="Hsp_70_fam"/>
</dbReference>
<evidence type="ECO:0000256" key="1">
    <source>
        <dbReference type="ARBA" id="ARBA00007381"/>
    </source>
</evidence>
<dbReference type="EMBL" id="BSXT01001662">
    <property type="protein sequence ID" value="GMF44335.1"/>
    <property type="molecule type" value="Genomic_DNA"/>
</dbReference>
<dbReference type="PANTHER" id="PTHR19375">
    <property type="entry name" value="HEAT SHOCK PROTEIN 70KDA"/>
    <property type="match status" value="1"/>
</dbReference>
<dbReference type="Gene3D" id="3.90.640.10">
    <property type="entry name" value="Actin, Chain A, domain 4"/>
    <property type="match status" value="1"/>
</dbReference>
<keyword evidence="5" id="KW-0862">Zinc</keyword>
<dbReference type="InterPro" id="IPR038718">
    <property type="entry name" value="SNF2-like_sf"/>
</dbReference>
<evidence type="ECO:0000313" key="12">
    <source>
        <dbReference type="Proteomes" id="UP001165121"/>
    </source>
</evidence>
<dbReference type="SUPFAM" id="SSF100920">
    <property type="entry name" value="Heat shock protein 70kD (HSP70), peptide-binding domain"/>
    <property type="match status" value="1"/>
</dbReference>
<dbReference type="PROSITE" id="PS51058">
    <property type="entry name" value="ZF_CXXC"/>
    <property type="match status" value="2"/>
</dbReference>
<dbReference type="Proteomes" id="UP001165121">
    <property type="component" value="Unassembled WGS sequence"/>
</dbReference>
<dbReference type="Gene3D" id="3.30.30.30">
    <property type="match status" value="1"/>
</dbReference>
<organism evidence="11 12">
    <name type="scientific">Phytophthora fragariaefolia</name>
    <dbReference type="NCBI Taxonomy" id="1490495"/>
    <lineage>
        <taxon>Eukaryota</taxon>
        <taxon>Sar</taxon>
        <taxon>Stramenopiles</taxon>
        <taxon>Oomycota</taxon>
        <taxon>Peronosporomycetes</taxon>
        <taxon>Peronosporales</taxon>
        <taxon>Peronosporaceae</taxon>
        <taxon>Phytophthora</taxon>
    </lineage>
</organism>
<evidence type="ECO:0000313" key="11">
    <source>
        <dbReference type="EMBL" id="GMF44335.1"/>
    </source>
</evidence>
<reference evidence="11" key="1">
    <citation type="submission" date="2023-04" db="EMBL/GenBank/DDBJ databases">
        <title>Phytophthora fragariaefolia NBRC 109709.</title>
        <authorList>
            <person name="Ichikawa N."/>
            <person name="Sato H."/>
            <person name="Tonouchi N."/>
        </authorList>
    </citation>
    <scope>NUCLEOTIDE SEQUENCE</scope>
    <source>
        <strain evidence="11">NBRC 109709</strain>
    </source>
</reference>
<feature type="compositionally biased region" description="Polar residues" evidence="8">
    <location>
        <begin position="28"/>
        <end position="47"/>
    </location>
</feature>
<evidence type="ECO:0000256" key="7">
    <source>
        <dbReference type="PROSITE-ProRule" id="PRU00042"/>
    </source>
</evidence>
<feature type="domain" description="CXXC-type" evidence="10">
    <location>
        <begin position="492"/>
        <end position="539"/>
    </location>
</feature>
<dbReference type="PROSITE" id="PS50157">
    <property type="entry name" value="ZINC_FINGER_C2H2_2"/>
    <property type="match status" value="1"/>
</dbReference>
<dbReference type="Pfam" id="PF00012">
    <property type="entry name" value="HSP70"/>
    <property type="match status" value="1"/>
</dbReference>
<dbReference type="Pfam" id="PF02008">
    <property type="entry name" value="zf-CXXC"/>
    <property type="match status" value="2"/>
</dbReference>
<dbReference type="FunFam" id="3.90.640.10:FF:000010">
    <property type="entry name" value="heat shock 70 kDa protein 14"/>
    <property type="match status" value="1"/>
</dbReference>
<dbReference type="OrthoDB" id="66550at2759"/>
<dbReference type="GO" id="GO:0003677">
    <property type="term" value="F:DNA binding"/>
    <property type="evidence" value="ECO:0007669"/>
    <property type="project" value="InterPro"/>
</dbReference>
<dbReference type="GO" id="GO:0005524">
    <property type="term" value="F:ATP binding"/>
    <property type="evidence" value="ECO:0007669"/>
    <property type="project" value="UniProtKB-KW"/>
</dbReference>
<evidence type="ECO:0000256" key="5">
    <source>
        <dbReference type="ARBA" id="ARBA00022833"/>
    </source>
</evidence>
<proteinExistence type="inferred from homology"/>
<evidence type="ECO:0000256" key="2">
    <source>
        <dbReference type="ARBA" id="ARBA00022723"/>
    </source>
</evidence>
<comment type="caution">
    <text evidence="11">The sequence shown here is derived from an EMBL/GenBank/DDBJ whole genome shotgun (WGS) entry which is preliminary data.</text>
</comment>
<evidence type="ECO:0000259" key="9">
    <source>
        <dbReference type="PROSITE" id="PS50157"/>
    </source>
</evidence>
<evidence type="ECO:0000256" key="6">
    <source>
        <dbReference type="ARBA" id="ARBA00022840"/>
    </source>
</evidence>
<dbReference type="Gene3D" id="3.30.420.40">
    <property type="match status" value="2"/>
</dbReference>
<evidence type="ECO:0000259" key="10">
    <source>
        <dbReference type="PROSITE" id="PS51058"/>
    </source>
</evidence>
<sequence>MCLSTLQQNGGHGKGTDAAMENAGERQNVAQLTAASGRASNSTSGNVSDRLKTPASFSAESVVTTASPPQSPISAHHRTSSEDGFLSTPEVKREPRDMEMKPEIADEAHVERADHLSLNKFLISELEVYSSRLLGKDLYDNDSSDMSNLARITSLQLFQDHQRALMDFDDEWKSAFMTHIALAQSTSAFYVVVAAGSDLPQWEKALSSSKNIQLYPYWGRQEDRQNLLQLLSNEYFSSRTPSVHVLLTSYEVFMEDISVVTSLQCQLSIIDIPVQGIDQIAVIWPQLLSLQCRQRLLLCHSSFDVDARKLLHFLVPELFSTRRKLLLTVKAPSAALKKRRGSDAMHGSRQRIGRCGKCAGCLTEDCMKCGHCQDMKKYGGPGLRKQSCKNRKCLNPRIWGLASRKRKRSKTKRVDVKGDSEVDEDGSVAYSSVESDGESVSTATYEYGDSDDESALYSDATLDSPRDLLLPASDTVMSDRLALSDQSSRPGSARSRVVRCGECEGCHAPDCMKCPHCLDMKKHGGPGLRKQTCKNRKCNAPKVVMLNHAKGGQFVDEMGNVVYSGLNDSNFPGFYEAPDTPDSTGASMSPKVGFRSHISLVIHECELFVKPQLSFACENCVARFSSKILLAFHTRVEHSQSNVDDARLHSFERKASNLVSHPIYQNAMLSAHIKHPEKSPLGYAKLEVRCYLIRLVLNQTTHTSLISADHRAKTSSTSSWSQQSVPYSAGPSSSSSSTPGIMVVAGIDIGTTHGCVGVWHNGKVNIIANDQGFRTTPAFVCFEGEEVIVGDTAVNKLPSHGDNTIFHLKRLLGKAHADVADRDFVKDWTFDVTAGADGVAQAETLRNGEKHAVPPVEFLALLLQNLKELAEDFTGEKLEHVVISKPAHTDDKYTELLDAAAKQAGVNVLTYLSEPLAAAIAYGLDEAANNEKPEYMLVFDIGGATHDVTLLNADKGLFEVVASKGKDTLGGEDFTAAVFDHCAKSFLRKTKLDVKTNQKASSRLRIACETAKKSLSTQTQVNIEVDTLMEGADFSLKLSRPRFEELISDYVHETITEIDAILEENELEKEDIDHIVLVGGSTRIPLVQNLVKKYFDGKAVHTQLSPDEAVAYGATIEASGLAELVGVPEPKKPLNMVNVVPLNLSVALANGSVSELIQRDTVLPATATEIFTTSEDNQEAVFLQIYEGQRLMAKDNTLVAQLSVAGIPPMPKGDAEIEVTFTVSTKGVLTVTASERKAGKKSLEVTQDSKRLTPADVAAIVKKAEDAAEEDDELLGQLEDAEEAAELEAVAPEVEAASAPVVPVVPTQDLD</sequence>
<feature type="region of interest" description="Disordered" evidence="8">
    <location>
        <begin position="1284"/>
        <end position="1311"/>
    </location>
</feature>
<dbReference type="InterPro" id="IPR002857">
    <property type="entry name" value="Znf_CXXC"/>
</dbReference>
<dbReference type="GO" id="GO:0008270">
    <property type="term" value="F:zinc ion binding"/>
    <property type="evidence" value="ECO:0007669"/>
    <property type="project" value="UniProtKB-KW"/>
</dbReference>